<dbReference type="SMART" id="SM00448">
    <property type="entry name" value="REC"/>
    <property type="match status" value="2"/>
</dbReference>
<name>A0A9X8QIL8_9PSED</name>
<evidence type="ECO:0000256" key="9">
    <source>
        <dbReference type="PROSITE-ProRule" id="PRU00169"/>
    </source>
</evidence>
<dbReference type="FunFam" id="3.30.565.10:FF:000037">
    <property type="entry name" value="Hybrid sensor histidine kinase/response regulator"/>
    <property type="match status" value="1"/>
</dbReference>
<dbReference type="AlphaFoldDB" id="A0A9X8QIL8"/>
<feature type="domain" description="Response regulatory" evidence="11">
    <location>
        <begin position="959"/>
        <end position="1070"/>
    </location>
</feature>
<proteinExistence type="predicted"/>
<evidence type="ECO:0000256" key="4">
    <source>
        <dbReference type="ARBA" id="ARBA00022679"/>
    </source>
</evidence>
<keyword evidence="7" id="KW-0067">ATP-binding</keyword>
<dbReference type="RefSeq" id="WP_074823627.1">
    <property type="nucleotide sequence ID" value="NZ_FOEV01000004.1"/>
</dbReference>
<dbReference type="SUPFAM" id="SSF55781">
    <property type="entry name" value="GAF domain-like"/>
    <property type="match status" value="1"/>
</dbReference>
<keyword evidence="4" id="KW-0808">Transferase</keyword>
<dbReference type="InterPro" id="IPR003594">
    <property type="entry name" value="HATPase_dom"/>
</dbReference>
<dbReference type="InterPro" id="IPR029016">
    <property type="entry name" value="GAF-like_dom_sf"/>
</dbReference>
<dbReference type="InterPro" id="IPR036890">
    <property type="entry name" value="HATPase_C_sf"/>
</dbReference>
<keyword evidence="6 12" id="KW-0418">Kinase</keyword>
<comment type="caution">
    <text evidence="12">The sequence shown here is derived from an EMBL/GenBank/DDBJ whole genome shotgun (WGS) entry which is preliminary data.</text>
</comment>
<feature type="domain" description="Histidine kinase" evidence="10">
    <location>
        <begin position="719"/>
        <end position="938"/>
    </location>
</feature>
<dbReference type="PANTHER" id="PTHR43547">
    <property type="entry name" value="TWO-COMPONENT HISTIDINE KINASE"/>
    <property type="match status" value="1"/>
</dbReference>
<keyword evidence="5" id="KW-0547">Nucleotide-binding</keyword>
<dbReference type="InterPro" id="IPR036097">
    <property type="entry name" value="HisK_dim/P_sf"/>
</dbReference>
<dbReference type="FunFam" id="1.10.287.130:FF:000045">
    <property type="entry name" value="Two-component system sensor histidine kinase/response regulator"/>
    <property type="match status" value="1"/>
</dbReference>
<feature type="modified residue" description="4-aspartylphosphate" evidence="9">
    <location>
        <position position="1009"/>
    </location>
</feature>
<dbReference type="Pfam" id="PF02518">
    <property type="entry name" value="HATPase_c"/>
    <property type="match status" value="2"/>
</dbReference>
<evidence type="ECO:0000259" key="11">
    <source>
        <dbReference type="PROSITE" id="PS50110"/>
    </source>
</evidence>
<dbReference type="PRINTS" id="PR00344">
    <property type="entry name" value="BCTRLSENSOR"/>
</dbReference>
<accession>A0A9X8QIL8</accession>
<sequence length="1079" mass="116657">MILTWGTAFTQIYNDAYAKLIGDKHPRALGEDIRITMAENWDTLGPMIERVMESGQANWTAALPLLMDRAGYREEAYFSVSHAPAENDEGSIVGMLAVCSEVTLQVVGERRLKLLSDLSTQAGEIRSVETTGRDIGAALASDPLDLPFALLYLKGPEETLNLVAATPIDPGAHVPSTVSVGSTATEPLWPFKQVLAGQAQTITGLSDALGLHGGLWQDPVDSAHIMPIAGESDAEPLGVLIVGISPSRALDDAYATFITLVAGQVSTALRNARAYEQAQQRAEMLAELDRAKTQFFSNVSHEFRTPLTLMLGPLEDLLGTQTLTPEVRGELTIAHRNALRLLRLVNTLLDFSRVEAGRSQARFVPTDLASFTADLASSFRSAIERAGLRFDVFCPTLPEPVFVDREMWEKVVLNLLSNAFKFTFSGQIRLELSSTDTHAQLTVADTGVGIAAEHLPRLFERFHRIEDTKSRSYEGSGIGLALVNELVALHGGSVSVNSELNHGTTFTLRIPFGSRHLPDELLQDAASGASESPGAAPFVEEALRWLVDDPVTPRLETQAAGAVMVAARDPMKRRARIVLADDNADMRAYIQRLLEPDHDVVAVADGAVALEVLQQYGADLLLTDVMMPQLDGFGLVRKLREDPLLNTLPIIMLSARAGEEASVDGLAAGADDYLVKPFSARELKARVQSTLELAHLRQEAEEQLAQSRKMDAIGQLTAGVAHDFNNLLAVVIASLDLLERRTHDEHTSRLLKNAQQAANRGARLTAQLLAFSRKQRLNARPVDLNSILQGMQALLHATLGGTVELVMNLQAGLWPAQSDSDQFELAIVNLAVNARDAMPSGGSLTIQTHNIGASDSRPASLGRGEFIRISLTDTVEGMSQEVLSHVFEPFFTTKAQGKGTGLGLAQVYGTVRQFGGDVEIQSQPGHGTCISLYLPRTSEPVQAMSEPVNVDLSSPIPLRILLVDDDAQVRHSTSAMLSELGYEHIEAANGQEAIQQLHDGDGIDLLLTDYAMPGMTGMELCKQSLAIKPELRIVLMTGYADSAALSAGNLTVLSKPFTLSQLASVIINVASREQTIKLN</sequence>
<evidence type="ECO:0000256" key="6">
    <source>
        <dbReference type="ARBA" id="ARBA00022777"/>
    </source>
</evidence>
<evidence type="ECO:0000313" key="13">
    <source>
        <dbReference type="Proteomes" id="UP000183210"/>
    </source>
</evidence>
<evidence type="ECO:0000313" key="12">
    <source>
        <dbReference type="EMBL" id="SEQ13709.1"/>
    </source>
</evidence>
<evidence type="ECO:0000256" key="7">
    <source>
        <dbReference type="ARBA" id="ARBA00022840"/>
    </source>
</evidence>
<dbReference type="Gene3D" id="1.10.287.130">
    <property type="match status" value="2"/>
</dbReference>
<dbReference type="InterPro" id="IPR001789">
    <property type="entry name" value="Sig_transdc_resp-reg_receiver"/>
</dbReference>
<dbReference type="InterPro" id="IPR004358">
    <property type="entry name" value="Sig_transdc_His_kin-like_C"/>
</dbReference>
<dbReference type="SMART" id="SM00387">
    <property type="entry name" value="HATPase_c"/>
    <property type="match status" value="2"/>
</dbReference>
<evidence type="ECO:0000256" key="2">
    <source>
        <dbReference type="ARBA" id="ARBA00012438"/>
    </source>
</evidence>
<dbReference type="Pfam" id="PF00512">
    <property type="entry name" value="HisKA"/>
    <property type="match status" value="2"/>
</dbReference>
<evidence type="ECO:0000259" key="10">
    <source>
        <dbReference type="PROSITE" id="PS50109"/>
    </source>
</evidence>
<keyword evidence="8" id="KW-0902">Two-component regulatory system</keyword>
<dbReference type="Gene3D" id="3.30.450.20">
    <property type="entry name" value="PAS domain"/>
    <property type="match status" value="1"/>
</dbReference>
<dbReference type="Gene3D" id="3.40.50.2300">
    <property type="match status" value="2"/>
</dbReference>
<dbReference type="EC" id="2.7.13.3" evidence="2"/>
<dbReference type="InterPro" id="IPR011006">
    <property type="entry name" value="CheY-like_superfamily"/>
</dbReference>
<comment type="catalytic activity">
    <reaction evidence="1">
        <text>ATP + protein L-histidine = ADP + protein N-phospho-L-histidine.</text>
        <dbReference type="EC" id="2.7.13.3"/>
    </reaction>
</comment>
<dbReference type="PROSITE" id="PS50110">
    <property type="entry name" value="RESPONSE_REGULATORY"/>
    <property type="match status" value="2"/>
</dbReference>
<organism evidence="12 13">
    <name type="scientific">Pseudomonas lutea</name>
    <dbReference type="NCBI Taxonomy" id="243924"/>
    <lineage>
        <taxon>Bacteria</taxon>
        <taxon>Pseudomonadati</taxon>
        <taxon>Pseudomonadota</taxon>
        <taxon>Gammaproteobacteria</taxon>
        <taxon>Pseudomonadales</taxon>
        <taxon>Pseudomonadaceae</taxon>
        <taxon>Pseudomonas</taxon>
    </lineage>
</organism>
<dbReference type="SUPFAM" id="SSF47384">
    <property type="entry name" value="Homodimeric domain of signal transducing histidine kinase"/>
    <property type="match status" value="2"/>
</dbReference>
<dbReference type="PANTHER" id="PTHR43547:SF2">
    <property type="entry name" value="HYBRID SIGNAL TRANSDUCTION HISTIDINE KINASE C"/>
    <property type="match status" value="1"/>
</dbReference>
<dbReference type="InterPro" id="IPR003661">
    <property type="entry name" value="HisK_dim/P_dom"/>
</dbReference>
<gene>
    <name evidence="12" type="ORF">SAMN05216409_10445</name>
</gene>
<dbReference type="EMBL" id="FOEV01000004">
    <property type="protein sequence ID" value="SEQ13709.1"/>
    <property type="molecule type" value="Genomic_DNA"/>
</dbReference>
<dbReference type="SUPFAM" id="SSF55874">
    <property type="entry name" value="ATPase domain of HSP90 chaperone/DNA topoisomerase II/histidine kinase"/>
    <property type="match status" value="2"/>
</dbReference>
<reference evidence="12 13" key="1">
    <citation type="submission" date="2016-10" db="EMBL/GenBank/DDBJ databases">
        <authorList>
            <person name="Varghese N."/>
            <person name="Submissions S."/>
        </authorList>
    </citation>
    <scope>NUCLEOTIDE SEQUENCE [LARGE SCALE GENOMIC DNA]</scope>
    <source>
        <strain evidence="12 13">LMG 21974</strain>
    </source>
</reference>
<dbReference type="PROSITE" id="PS50109">
    <property type="entry name" value="HIS_KIN"/>
    <property type="match status" value="2"/>
</dbReference>
<dbReference type="GeneID" id="300269103"/>
<feature type="domain" description="Response regulatory" evidence="11">
    <location>
        <begin position="576"/>
        <end position="691"/>
    </location>
</feature>
<dbReference type="InterPro" id="IPR005467">
    <property type="entry name" value="His_kinase_dom"/>
</dbReference>
<evidence type="ECO:0000256" key="1">
    <source>
        <dbReference type="ARBA" id="ARBA00000085"/>
    </source>
</evidence>
<dbReference type="Gene3D" id="3.30.565.10">
    <property type="entry name" value="Histidine kinase-like ATPase, C-terminal domain"/>
    <property type="match status" value="2"/>
</dbReference>
<dbReference type="SMART" id="SM00388">
    <property type="entry name" value="HisKA"/>
    <property type="match status" value="2"/>
</dbReference>
<evidence type="ECO:0000256" key="8">
    <source>
        <dbReference type="ARBA" id="ARBA00023012"/>
    </source>
</evidence>
<protein>
    <recommendedName>
        <fullName evidence="2">histidine kinase</fullName>
        <ecNumber evidence="2">2.7.13.3</ecNumber>
    </recommendedName>
</protein>
<dbReference type="CDD" id="cd00082">
    <property type="entry name" value="HisKA"/>
    <property type="match status" value="2"/>
</dbReference>
<keyword evidence="3 9" id="KW-0597">Phosphoprotein</keyword>
<feature type="domain" description="Histidine kinase" evidence="10">
    <location>
        <begin position="298"/>
        <end position="514"/>
    </location>
</feature>
<dbReference type="Gene3D" id="3.30.450.40">
    <property type="match status" value="1"/>
</dbReference>
<dbReference type="Proteomes" id="UP000183210">
    <property type="component" value="Unassembled WGS sequence"/>
</dbReference>
<feature type="modified residue" description="4-aspartylphosphate" evidence="9">
    <location>
        <position position="624"/>
    </location>
</feature>
<dbReference type="GO" id="GO:0000155">
    <property type="term" value="F:phosphorelay sensor kinase activity"/>
    <property type="evidence" value="ECO:0007669"/>
    <property type="project" value="InterPro"/>
</dbReference>
<dbReference type="CDD" id="cd16922">
    <property type="entry name" value="HATPase_EvgS-ArcB-TorS-like"/>
    <property type="match status" value="1"/>
</dbReference>
<dbReference type="GO" id="GO:0005524">
    <property type="term" value="F:ATP binding"/>
    <property type="evidence" value="ECO:0007669"/>
    <property type="project" value="UniProtKB-KW"/>
</dbReference>
<dbReference type="Pfam" id="PF00072">
    <property type="entry name" value="Response_reg"/>
    <property type="match status" value="2"/>
</dbReference>
<evidence type="ECO:0000256" key="5">
    <source>
        <dbReference type="ARBA" id="ARBA00022741"/>
    </source>
</evidence>
<evidence type="ECO:0000256" key="3">
    <source>
        <dbReference type="ARBA" id="ARBA00022553"/>
    </source>
</evidence>
<dbReference type="SUPFAM" id="SSF52172">
    <property type="entry name" value="CheY-like"/>
    <property type="match status" value="2"/>
</dbReference>